<evidence type="ECO:0000313" key="3">
    <source>
        <dbReference type="Proteomes" id="UP000502260"/>
    </source>
</evidence>
<keyword evidence="3" id="KW-1185">Reference proteome</keyword>
<dbReference type="Proteomes" id="UP000502260">
    <property type="component" value="Chromosome"/>
</dbReference>
<dbReference type="RefSeq" id="WP_173065179.1">
    <property type="nucleotide sequence ID" value="NZ_AP022853.1"/>
</dbReference>
<dbReference type="PANTHER" id="PTHR34606:SF15">
    <property type="entry name" value="BON DOMAIN-CONTAINING PROTEIN"/>
    <property type="match status" value="1"/>
</dbReference>
<evidence type="ECO:0000313" key="2">
    <source>
        <dbReference type="EMBL" id="BCB27484.1"/>
    </source>
</evidence>
<accession>A0A6F8VCT4</accession>
<protein>
    <recommendedName>
        <fullName evidence="1">BON domain-containing protein</fullName>
    </recommendedName>
</protein>
<dbReference type="InterPro" id="IPR051686">
    <property type="entry name" value="Lipoprotein_DolP"/>
</dbReference>
<name>A0A6F8VCT4_9PROT</name>
<reference evidence="3" key="1">
    <citation type="submission" date="2020-03" db="EMBL/GenBank/DDBJ databases">
        <title>Complete genome sequence of sulfur-oxidizing bacterium skT11.</title>
        <authorList>
            <person name="Kanda M."/>
            <person name="Kojima H."/>
            <person name="Fukui M."/>
        </authorList>
    </citation>
    <scope>NUCLEOTIDE SEQUENCE [LARGE SCALE GENOMIC DNA]</scope>
    <source>
        <strain evidence="3">skT11</strain>
    </source>
</reference>
<dbReference type="PROSITE" id="PS50914">
    <property type="entry name" value="BON"/>
    <property type="match status" value="2"/>
</dbReference>
<dbReference type="Gene3D" id="3.30.1340.30">
    <property type="match status" value="2"/>
</dbReference>
<proteinExistence type="predicted"/>
<sequence length="238" mass="26640">MTDQEIVKEIRAAFEREPRVHVHRNHIRMNFTGSALVIEGEVDDIAAKKLALELAGEFAPNTEDRLRLTPASPVADGALRDAVIVAMTEEPTLKNCTIRVWIKGKEEIVRDTQPESGGAIHVFIEDGIVTLEGQVLSLSHKRLAGVLAWWAPGCRDVVNRLAVAPPEEDSDAEISDAVRLVLEKDPLLPAEQISVKTEDRVVTLEGLVFREQERKQADADTWYVHRVRNVINHIEVRQ</sequence>
<dbReference type="Pfam" id="PF04972">
    <property type="entry name" value="BON"/>
    <property type="match status" value="2"/>
</dbReference>
<evidence type="ECO:0000259" key="1">
    <source>
        <dbReference type="PROSITE" id="PS50914"/>
    </source>
</evidence>
<dbReference type="EMBL" id="AP022853">
    <property type="protein sequence ID" value="BCB27484.1"/>
    <property type="molecule type" value="Genomic_DNA"/>
</dbReference>
<organism evidence="2 3">
    <name type="scientific">Sulfurimicrobium lacus</name>
    <dbReference type="NCBI Taxonomy" id="2715678"/>
    <lineage>
        <taxon>Bacteria</taxon>
        <taxon>Pseudomonadati</taxon>
        <taxon>Pseudomonadota</taxon>
        <taxon>Betaproteobacteria</taxon>
        <taxon>Nitrosomonadales</taxon>
        <taxon>Sulfuricellaceae</taxon>
        <taxon>Sulfurimicrobium</taxon>
    </lineage>
</organism>
<dbReference type="PANTHER" id="PTHR34606">
    <property type="entry name" value="BON DOMAIN-CONTAINING PROTEIN"/>
    <property type="match status" value="1"/>
</dbReference>
<dbReference type="InterPro" id="IPR007055">
    <property type="entry name" value="BON_dom"/>
</dbReference>
<dbReference type="AlphaFoldDB" id="A0A6F8VCT4"/>
<feature type="domain" description="BON" evidence="1">
    <location>
        <begin position="96"/>
        <end position="165"/>
    </location>
</feature>
<dbReference type="KEGG" id="slac:SKTS_23700"/>
<feature type="domain" description="BON" evidence="1">
    <location>
        <begin position="170"/>
        <end position="238"/>
    </location>
</feature>
<gene>
    <name evidence="2" type="ORF">SKTS_23700</name>
</gene>